<protein>
    <submittedName>
        <fullName evidence="1">Uncharacterized protein</fullName>
    </submittedName>
</protein>
<keyword evidence="2" id="KW-1185">Reference proteome</keyword>
<comment type="caution">
    <text evidence="1">The sequence shown here is derived from an EMBL/GenBank/DDBJ whole genome shotgun (WGS) entry which is preliminary data.</text>
</comment>
<evidence type="ECO:0000313" key="1">
    <source>
        <dbReference type="EMBL" id="OWT55246.1"/>
    </source>
</evidence>
<dbReference type="RefSeq" id="WP_088605433.1">
    <property type="nucleotide sequence ID" value="NZ_NJIH01000013.1"/>
</dbReference>
<evidence type="ECO:0000313" key="2">
    <source>
        <dbReference type="Proteomes" id="UP000214603"/>
    </source>
</evidence>
<dbReference type="AlphaFoldDB" id="A0A225M2A0"/>
<dbReference type="Proteomes" id="UP000214603">
    <property type="component" value="Unassembled WGS sequence"/>
</dbReference>
<accession>A0A225M2A0</accession>
<reference evidence="2" key="1">
    <citation type="submission" date="2017-06" db="EMBL/GenBank/DDBJ databases">
        <title>Herbaspirillum phytohormonus sp. nov., isolated from the root nodule of Robinia pseudoacacia in lead-zinc mine.</title>
        <authorList>
            <person name="Fan M."/>
            <person name="Lin Y."/>
        </authorList>
    </citation>
    <scope>NUCLEOTIDE SEQUENCE [LARGE SCALE GENOMIC DNA]</scope>
    <source>
        <strain evidence="2">SC-089</strain>
    </source>
</reference>
<dbReference type="EMBL" id="NJIH01000013">
    <property type="protein sequence ID" value="OWT55246.1"/>
    <property type="molecule type" value="Genomic_DNA"/>
</dbReference>
<name>A0A225M2A0_9BURK</name>
<proteinExistence type="predicted"/>
<organism evidence="1 2">
    <name type="scientific">Candidimonas nitroreducens</name>
    <dbReference type="NCBI Taxonomy" id="683354"/>
    <lineage>
        <taxon>Bacteria</taxon>
        <taxon>Pseudomonadati</taxon>
        <taxon>Pseudomonadota</taxon>
        <taxon>Betaproteobacteria</taxon>
        <taxon>Burkholderiales</taxon>
        <taxon>Alcaligenaceae</taxon>
        <taxon>Candidimonas</taxon>
    </lineage>
</organism>
<gene>
    <name evidence="1" type="ORF">CEY11_21285</name>
</gene>
<sequence>MKSHNHDPVLVNPVNHTVTIPHWGITLRTLYGAVLAAWPHPAPGELQRYTVLYKGAPIAAINVRQHRKTN</sequence>